<organism evidence="1 2">
    <name type="scientific">Lecanicillium saksenae</name>
    <dbReference type="NCBI Taxonomy" id="468837"/>
    <lineage>
        <taxon>Eukaryota</taxon>
        <taxon>Fungi</taxon>
        <taxon>Dikarya</taxon>
        <taxon>Ascomycota</taxon>
        <taxon>Pezizomycotina</taxon>
        <taxon>Sordariomycetes</taxon>
        <taxon>Hypocreomycetidae</taxon>
        <taxon>Hypocreales</taxon>
        <taxon>Cordycipitaceae</taxon>
        <taxon>Lecanicillium</taxon>
    </lineage>
</organism>
<comment type="caution">
    <text evidence="1">The sequence shown here is derived from an EMBL/GenBank/DDBJ whole genome shotgun (WGS) entry which is preliminary data.</text>
</comment>
<sequence length="203" mass="22237">MDPVQSQSPDLRSPRERRPDIREEAPMYMPLASAQYCGLTTRGPLAAEPIHEPPMHSYDSAHFGCASEAPQVSGSVSTPKVVGVKVSKSRQASKTAVYGNVDGFQSYTQNRNQEAGPSRRTPLRGSQQPEATTSAMSATEVALLNGPVTDEVAAMLVPNDLRNLGYLASRVPDASDWRRESSWNEEDFIFYIPKFLPPLNRSG</sequence>
<protein>
    <submittedName>
        <fullName evidence="1">Uncharacterized protein</fullName>
    </submittedName>
</protein>
<proteinExistence type="predicted"/>
<evidence type="ECO:0000313" key="1">
    <source>
        <dbReference type="EMBL" id="KAJ3497025.1"/>
    </source>
</evidence>
<accession>A0ACC1R1R8</accession>
<reference evidence="1" key="1">
    <citation type="submission" date="2022-07" db="EMBL/GenBank/DDBJ databases">
        <title>Genome Sequence of Lecanicillium saksenae.</title>
        <authorList>
            <person name="Buettner E."/>
        </authorList>
    </citation>
    <scope>NUCLEOTIDE SEQUENCE</scope>
    <source>
        <strain evidence="1">VT-O1</strain>
    </source>
</reference>
<keyword evidence="2" id="KW-1185">Reference proteome</keyword>
<gene>
    <name evidence="1" type="ORF">NLG97_g2216</name>
</gene>
<dbReference type="EMBL" id="JANAKD010000143">
    <property type="protein sequence ID" value="KAJ3497025.1"/>
    <property type="molecule type" value="Genomic_DNA"/>
</dbReference>
<evidence type="ECO:0000313" key="2">
    <source>
        <dbReference type="Proteomes" id="UP001148737"/>
    </source>
</evidence>
<name>A0ACC1R1R8_9HYPO</name>
<dbReference type="Proteomes" id="UP001148737">
    <property type="component" value="Unassembled WGS sequence"/>
</dbReference>